<organism evidence="6 7">
    <name type="scientific">Eubacterium uniforme</name>
    <dbReference type="NCBI Taxonomy" id="39495"/>
    <lineage>
        <taxon>Bacteria</taxon>
        <taxon>Bacillati</taxon>
        <taxon>Bacillota</taxon>
        <taxon>Clostridia</taxon>
        <taxon>Eubacteriales</taxon>
        <taxon>Eubacteriaceae</taxon>
        <taxon>Eubacterium</taxon>
    </lineage>
</organism>
<dbReference type="Proteomes" id="UP000190814">
    <property type="component" value="Unassembled WGS sequence"/>
</dbReference>
<dbReference type="EMBL" id="FUXZ01000008">
    <property type="protein sequence ID" value="SKA67390.1"/>
    <property type="molecule type" value="Genomic_DNA"/>
</dbReference>
<evidence type="ECO:0000256" key="5">
    <source>
        <dbReference type="SAM" id="Phobius"/>
    </source>
</evidence>
<keyword evidence="2 5" id="KW-0812">Transmembrane</keyword>
<keyword evidence="4 5" id="KW-0472">Membrane</keyword>
<evidence type="ECO:0000313" key="6">
    <source>
        <dbReference type="EMBL" id="SKA67390.1"/>
    </source>
</evidence>
<proteinExistence type="predicted"/>
<dbReference type="AlphaFoldDB" id="A0A1T4VR08"/>
<sequence length="235" mass="26611">MEVYLLGGMILILLVFSIMGYIRGSLKILLSLGSLFASLILVFVVYPTAVSKFNNTVIHDVVEKKVSEYVDDNLKLDKQNGIEHTGIEGQQKIIENMPLPKTITKKIKENNTEEEYKELKVDNFEDYVKAYLVKEMMQIISFAIVFIVIHALMILFVGLTRVLSKLPAVESLDRTLGVIIGLFEGYILILIFCVVITALSGTGKMEPIFEAINNNKILSTIYENNFLMMLILYFL</sequence>
<keyword evidence="7" id="KW-1185">Reference proteome</keyword>
<gene>
    <name evidence="6" type="ORF">SAMN02745111_01454</name>
</gene>
<evidence type="ECO:0000256" key="1">
    <source>
        <dbReference type="ARBA" id="ARBA00004141"/>
    </source>
</evidence>
<dbReference type="RefSeq" id="WP_078766325.1">
    <property type="nucleotide sequence ID" value="NZ_FUXZ01000008.1"/>
</dbReference>
<accession>A0A1T4VR08</accession>
<evidence type="ECO:0000256" key="4">
    <source>
        <dbReference type="ARBA" id="ARBA00023136"/>
    </source>
</evidence>
<keyword evidence="3 5" id="KW-1133">Transmembrane helix</keyword>
<dbReference type="GO" id="GO:0009403">
    <property type="term" value="P:toxin biosynthetic process"/>
    <property type="evidence" value="ECO:0007669"/>
    <property type="project" value="InterPro"/>
</dbReference>
<dbReference type="OrthoDB" id="2083110at2"/>
<evidence type="ECO:0000256" key="3">
    <source>
        <dbReference type="ARBA" id="ARBA00022989"/>
    </source>
</evidence>
<dbReference type="STRING" id="39495.SAMN02745111_01454"/>
<dbReference type="InterPro" id="IPR003825">
    <property type="entry name" value="Colicin-V_CvpA"/>
</dbReference>
<feature type="transmembrane region" description="Helical" evidence="5">
    <location>
        <begin position="139"/>
        <end position="163"/>
    </location>
</feature>
<comment type="subcellular location">
    <subcellularLocation>
        <location evidence="1">Membrane</location>
        <topology evidence="1">Multi-pass membrane protein</topology>
    </subcellularLocation>
</comment>
<evidence type="ECO:0000313" key="7">
    <source>
        <dbReference type="Proteomes" id="UP000190814"/>
    </source>
</evidence>
<protein>
    <submittedName>
        <fullName evidence="6">Colicin V production protein</fullName>
    </submittedName>
</protein>
<reference evidence="6 7" key="1">
    <citation type="submission" date="2017-02" db="EMBL/GenBank/DDBJ databases">
        <authorList>
            <person name="Peterson S.W."/>
        </authorList>
    </citation>
    <scope>NUCLEOTIDE SEQUENCE [LARGE SCALE GENOMIC DNA]</scope>
    <source>
        <strain evidence="6 7">ATCC 35992</strain>
    </source>
</reference>
<dbReference type="GO" id="GO:0016020">
    <property type="term" value="C:membrane"/>
    <property type="evidence" value="ECO:0007669"/>
    <property type="project" value="UniProtKB-SubCell"/>
</dbReference>
<dbReference type="Pfam" id="PF02674">
    <property type="entry name" value="Colicin_V"/>
    <property type="match status" value="1"/>
</dbReference>
<evidence type="ECO:0000256" key="2">
    <source>
        <dbReference type="ARBA" id="ARBA00022692"/>
    </source>
</evidence>
<feature type="transmembrane region" description="Helical" evidence="5">
    <location>
        <begin position="29"/>
        <end position="49"/>
    </location>
</feature>
<feature type="transmembrane region" description="Helical" evidence="5">
    <location>
        <begin position="175"/>
        <end position="197"/>
    </location>
</feature>
<name>A0A1T4VR08_9FIRM</name>
<feature type="transmembrane region" description="Helical" evidence="5">
    <location>
        <begin position="6"/>
        <end position="22"/>
    </location>
</feature>